<keyword evidence="9" id="KW-1185">Reference proteome</keyword>
<dbReference type="Pfam" id="PF01479">
    <property type="entry name" value="S4"/>
    <property type="match status" value="1"/>
</dbReference>
<accession>A0A1M5WJ83</accession>
<dbReference type="GO" id="GO:0120159">
    <property type="term" value="F:rRNA pseudouridine synthase activity"/>
    <property type="evidence" value="ECO:0007669"/>
    <property type="project" value="UniProtKB-ARBA"/>
</dbReference>
<dbReference type="PANTHER" id="PTHR21600">
    <property type="entry name" value="MITOCHONDRIAL RNA PSEUDOURIDINE SYNTHASE"/>
    <property type="match status" value="1"/>
</dbReference>
<dbReference type="SUPFAM" id="SSF55120">
    <property type="entry name" value="Pseudouridine synthase"/>
    <property type="match status" value="1"/>
</dbReference>
<evidence type="ECO:0000259" key="7">
    <source>
        <dbReference type="SMART" id="SM00363"/>
    </source>
</evidence>
<comment type="similarity">
    <text evidence="2 6">Belongs to the pseudouridine synthase RluA family.</text>
</comment>
<dbReference type="Proteomes" id="UP000184389">
    <property type="component" value="Unassembled WGS sequence"/>
</dbReference>
<dbReference type="PANTHER" id="PTHR21600:SF83">
    <property type="entry name" value="PSEUDOURIDYLATE SYNTHASE RPUSD4, MITOCHONDRIAL"/>
    <property type="match status" value="1"/>
</dbReference>
<dbReference type="STRING" id="1123281.SAMN02745180_01266"/>
<reference evidence="8 9" key="1">
    <citation type="submission" date="2016-11" db="EMBL/GenBank/DDBJ databases">
        <authorList>
            <person name="Jaros S."/>
            <person name="Januszkiewicz K."/>
            <person name="Wedrychowicz H."/>
        </authorList>
    </citation>
    <scope>NUCLEOTIDE SEQUENCE [LARGE SCALE GENOMIC DNA]</scope>
    <source>
        <strain evidence="8 9">DSM 13106</strain>
    </source>
</reference>
<proteinExistence type="inferred from homology"/>
<dbReference type="InterPro" id="IPR006225">
    <property type="entry name" value="PsdUridine_synth_RluC/D"/>
</dbReference>
<feature type="active site" evidence="4">
    <location>
        <position position="146"/>
    </location>
</feature>
<evidence type="ECO:0000256" key="3">
    <source>
        <dbReference type="ARBA" id="ARBA00023235"/>
    </source>
</evidence>
<dbReference type="GO" id="GO:0000455">
    <property type="term" value="P:enzyme-directed rRNA pseudouridine synthesis"/>
    <property type="evidence" value="ECO:0007669"/>
    <property type="project" value="UniProtKB-ARBA"/>
</dbReference>
<evidence type="ECO:0000256" key="5">
    <source>
        <dbReference type="PROSITE-ProRule" id="PRU00182"/>
    </source>
</evidence>
<keyword evidence="3 6" id="KW-0413">Isomerase</keyword>
<dbReference type="InterPro" id="IPR036986">
    <property type="entry name" value="S4_RNA-bd_sf"/>
</dbReference>
<evidence type="ECO:0000256" key="1">
    <source>
        <dbReference type="ARBA" id="ARBA00000073"/>
    </source>
</evidence>
<dbReference type="OrthoDB" id="9807829at2"/>
<dbReference type="Gene3D" id="3.30.2350.10">
    <property type="entry name" value="Pseudouridine synthase"/>
    <property type="match status" value="1"/>
</dbReference>
<evidence type="ECO:0000256" key="2">
    <source>
        <dbReference type="ARBA" id="ARBA00010876"/>
    </source>
</evidence>
<gene>
    <name evidence="8" type="ORF">SAMN02745180_01266</name>
</gene>
<keyword evidence="5" id="KW-0694">RNA-binding</keyword>
<dbReference type="PROSITE" id="PS01129">
    <property type="entry name" value="PSI_RLU"/>
    <property type="match status" value="1"/>
</dbReference>
<organism evidence="8 9">
    <name type="scientific">Sporanaerobacter acetigenes DSM 13106</name>
    <dbReference type="NCBI Taxonomy" id="1123281"/>
    <lineage>
        <taxon>Bacteria</taxon>
        <taxon>Bacillati</taxon>
        <taxon>Bacillota</taxon>
        <taxon>Tissierellia</taxon>
        <taxon>Tissierellales</taxon>
        <taxon>Sporanaerobacteraceae</taxon>
        <taxon>Sporanaerobacter</taxon>
    </lineage>
</organism>
<protein>
    <recommendedName>
        <fullName evidence="6">Pseudouridine synthase</fullName>
        <ecNumber evidence="6">5.4.99.-</ecNumber>
    </recommendedName>
</protein>
<comment type="catalytic activity">
    <reaction evidence="1 6">
        <text>a uridine in RNA = a pseudouridine in RNA</text>
        <dbReference type="Rhea" id="RHEA:48348"/>
        <dbReference type="Rhea" id="RHEA-COMP:12068"/>
        <dbReference type="Rhea" id="RHEA-COMP:12069"/>
        <dbReference type="ChEBI" id="CHEBI:65314"/>
        <dbReference type="ChEBI" id="CHEBI:65315"/>
    </reaction>
</comment>
<name>A0A1M5WJ83_9FIRM</name>
<dbReference type="InterPro" id="IPR006224">
    <property type="entry name" value="PsdUridine_synth_RluA-like_CS"/>
</dbReference>
<dbReference type="Gene3D" id="3.10.290.10">
    <property type="entry name" value="RNA-binding S4 domain"/>
    <property type="match status" value="1"/>
</dbReference>
<feature type="domain" description="RNA-binding S4" evidence="7">
    <location>
        <begin position="13"/>
        <end position="73"/>
    </location>
</feature>
<dbReference type="AlphaFoldDB" id="A0A1M5WJ83"/>
<dbReference type="EMBL" id="FQXR01000005">
    <property type="protein sequence ID" value="SHH87609.1"/>
    <property type="molecule type" value="Genomic_DNA"/>
</dbReference>
<dbReference type="InterPro" id="IPR002942">
    <property type="entry name" value="S4_RNA-bd"/>
</dbReference>
<evidence type="ECO:0000256" key="4">
    <source>
        <dbReference type="PIRSR" id="PIRSR606225-1"/>
    </source>
</evidence>
<dbReference type="InterPro" id="IPR006145">
    <property type="entry name" value="PsdUridine_synth_RsuA/RluA"/>
</dbReference>
<dbReference type="InterPro" id="IPR020103">
    <property type="entry name" value="PsdUridine_synth_cat_dom_sf"/>
</dbReference>
<evidence type="ECO:0000313" key="9">
    <source>
        <dbReference type="Proteomes" id="UP000184389"/>
    </source>
</evidence>
<dbReference type="CDD" id="cd00165">
    <property type="entry name" value="S4"/>
    <property type="match status" value="1"/>
</dbReference>
<dbReference type="RefSeq" id="WP_072743952.1">
    <property type="nucleotide sequence ID" value="NZ_FQXR01000005.1"/>
</dbReference>
<dbReference type="Pfam" id="PF00849">
    <property type="entry name" value="PseudoU_synth_2"/>
    <property type="match status" value="1"/>
</dbReference>
<dbReference type="CDD" id="cd02869">
    <property type="entry name" value="PseudoU_synth_RluA_like"/>
    <property type="match status" value="1"/>
</dbReference>
<dbReference type="PROSITE" id="PS50889">
    <property type="entry name" value="S4"/>
    <property type="match status" value="1"/>
</dbReference>
<evidence type="ECO:0000256" key="6">
    <source>
        <dbReference type="RuleBase" id="RU362028"/>
    </source>
</evidence>
<dbReference type="EC" id="5.4.99.-" evidence="6"/>
<evidence type="ECO:0000313" key="8">
    <source>
        <dbReference type="EMBL" id="SHH87609.1"/>
    </source>
</evidence>
<dbReference type="GO" id="GO:0003723">
    <property type="term" value="F:RNA binding"/>
    <property type="evidence" value="ECO:0007669"/>
    <property type="project" value="UniProtKB-KW"/>
</dbReference>
<dbReference type="InterPro" id="IPR050188">
    <property type="entry name" value="RluA_PseudoU_synthase"/>
</dbReference>
<dbReference type="NCBIfam" id="TIGR00005">
    <property type="entry name" value="rluA_subfam"/>
    <property type="match status" value="1"/>
</dbReference>
<dbReference type="SMART" id="SM00363">
    <property type="entry name" value="S4"/>
    <property type="match status" value="1"/>
</dbReference>
<sequence>MREIIVDINESNQRIDRFLKKYLSKASQGTIYKMIRKKRIKLNNKRANPEDIIVEGDSIQFYISDEVLDKFIQKKEEINSSIMPRIIYEDENIILMNKPVGMLSHSANKEYGDNVVDSMISYLIKSGEYNPRLERIFTPSICNRLDRNTSGIVIGAKNYEALKDMNSAIKSRSIKKYYKCMVKGTLKEDILLEDYLLKNEDKNKVKVLKDDVNGAKKISTYIKILKKHDEFSLLEIDLITGRTHQIRAHLSYIGHPIVGDTKYGDASINKKFREKYNLNSQFLHADKIVMNGLGYLDYLNGKEFVAELPSTLEKIEKDWF</sequence>
<comment type="function">
    <text evidence="6">Responsible for synthesis of pseudouridine from uracil.</text>
</comment>
<dbReference type="SUPFAM" id="SSF55174">
    <property type="entry name" value="Alpha-L RNA-binding motif"/>
    <property type="match status" value="1"/>
</dbReference>